<protein>
    <submittedName>
        <fullName evidence="8">LacI-type transcriptional regulator</fullName>
    </submittedName>
</protein>
<dbReference type="InterPro" id="IPR001761">
    <property type="entry name" value="Peripla_BP/Lac1_sug-bd_dom"/>
</dbReference>
<dbReference type="InterPro" id="IPR010982">
    <property type="entry name" value="Lambda_DNA-bd_dom_sf"/>
</dbReference>
<dbReference type="GO" id="GO:0003700">
    <property type="term" value="F:DNA-binding transcription factor activity"/>
    <property type="evidence" value="ECO:0007669"/>
    <property type="project" value="TreeGrafter"/>
</dbReference>
<dbReference type="GO" id="GO:0000976">
    <property type="term" value="F:transcription cis-regulatory region binding"/>
    <property type="evidence" value="ECO:0007669"/>
    <property type="project" value="TreeGrafter"/>
</dbReference>
<keyword evidence="3" id="KW-0238">DNA-binding</keyword>
<evidence type="ECO:0000256" key="5">
    <source>
        <dbReference type="SAM" id="MobiDB-lite"/>
    </source>
</evidence>
<dbReference type="PANTHER" id="PTHR30146:SF95">
    <property type="entry name" value="RIBOSE OPERON REPRESSOR"/>
    <property type="match status" value="1"/>
</dbReference>
<evidence type="ECO:0000259" key="7">
    <source>
        <dbReference type="PROSITE" id="PS50943"/>
    </source>
</evidence>
<dbReference type="Pfam" id="PF00356">
    <property type="entry name" value="LacI"/>
    <property type="match status" value="1"/>
</dbReference>
<evidence type="ECO:0000256" key="2">
    <source>
        <dbReference type="ARBA" id="ARBA00023015"/>
    </source>
</evidence>
<comment type="caution">
    <text evidence="8">The sequence shown here is derived from an EMBL/GenBank/DDBJ whole genome shotgun (WGS) entry which is preliminary data.</text>
</comment>
<dbReference type="CDD" id="cd01392">
    <property type="entry name" value="HTH_LacI"/>
    <property type="match status" value="1"/>
</dbReference>
<keyword evidence="4" id="KW-0804">Transcription</keyword>
<feature type="region of interest" description="Disordered" evidence="5">
    <location>
        <begin position="328"/>
        <end position="394"/>
    </location>
</feature>
<dbReference type="PROSITE" id="PS50932">
    <property type="entry name" value="HTH_LACI_2"/>
    <property type="match status" value="1"/>
</dbReference>
<dbReference type="PROSITE" id="PS50943">
    <property type="entry name" value="HTH_CROC1"/>
    <property type="match status" value="1"/>
</dbReference>
<dbReference type="eggNOG" id="COG1609">
    <property type="taxonomic scope" value="Bacteria"/>
</dbReference>
<evidence type="ECO:0000256" key="3">
    <source>
        <dbReference type="ARBA" id="ARBA00023125"/>
    </source>
</evidence>
<evidence type="ECO:0000259" key="6">
    <source>
        <dbReference type="PROSITE" id="PS50932"/>
    </source>
</evidence>
<dbReference type="Gene3D" id="1.10.260.40">
    <property type="entry name" value="lambda repressor-like DNA-binding domains"/>
    <property type="match status" value="1"/>
</dbReference>
<dbReference type="PROSITE" id="PS00356">
    <property type="entry name" value="HTH_LACI_1"/>
    <property type="match status" value="1"/>
</dbReference>
<evidence type="ECO:0000256" key="1">
    <source>
        <dbReference type="ARBA" id="ARBA00022491"/>
    </source>
</evidence>
<dbReference type="EMBL" id="JGYK01000001">
    <property type="protein sequence ID" value="KFI40746.1"/>
    <property type="molecule type" value="Genomic_DNA"/>
</dbReference>
<feature type="domain" description="HTH cro/C1-type" evidence="7">
    <location>
        <begin position="4"/>
        <end position="46"/>
    </location>
</feature>
<dbReference type="PANTHER" id="PTHR30146">
    <property type="entry name" value="LACI-RELATED TRANSCRIPTIONAL REPRESSOR"/>
    <property type="match status" value="1"/>
</dbReference>
<dbReference type="InterPro" id="IPR028082">
    <property type="entry name" value="Peripla_BP_I"/>
</dbReference>
<dbReference type="STRING" id="1437605.AB656_05565"/>
<dbReference type="Pfam" id="PF00532">
    <property type="entry name" value="Peripla_BP_1"/>
    <property type="match status" value="1"/>
</dbReference>
<accession>A0A086Z2J6</accession>
<dbReference type="InterPro" id="IPR001387">
    <property type="entry name" value="Cro/C1-type_HTH"/>
</dbReference>
<feature type="domain" description="HTH lacI-type" evidence="6">
    <location>
        <begin position="2"/>
        <end position="56"/>
    </location>
</feature>
<dbReference type="RefSeq" id="WP_051905404.1">
    <property type="nucleotide sequence ID" value="NZ_CP011786.1"/>
</dbReference>
<dbReference type="KEGG" id="bact:AB656_05565"/>
<dbReference type="Pfam" id="PF13377">
    <property type="entry name" value="Peripla_BP_3"/>
    <property type="match status" value="1"/>
</dbReference>
<organism evidence="8 9">
    <name type="scientific">Bifidobacterium actinocoloniiforme DSM 22766</name>
    <dbReference type="NCBI Taxonomy" id="1437605"/>
    <lineage>
        <taxon>Bacteria</taxon>
        <taxon>Bacillati</taxon>
        <taxon>Actinomycetota</taxon>
        <taxon>Actinomycetes</taxon>
        <taxon>Bifidobacteriales</taxon>
        <taxon>Bifidobacteriaceae</taxon>
        <taxon>Bifidobacterium</taxon>
    </lineage>
</organism>
<gene>
    <name evidence="8" type="ORF">BACT_1453</name>
</gene>
<keyword evidence="9" id="KW-1185">Reference proteome</keyword>
<evidence type="ECO:0000313" key="9">
    <source>
        <dbReference type="Proteomes" id="UP000029015"/>
    </source>
</evidence>
<dbReference type="InterPro" id="IPR046335">
    <property type="entry name" value="LacI/GalR-like_sensor"/>
</dbReference>
<evidence type="ECO:0000313" key="8">
    <source>
        <dbReference type="EMBL" id="KFI40746.1"/>
    </source>
</evidence>
<reference evidence="8 9" key="1">
    <citation type="submission" date="2014-03" db="EMBL/GenBank/DDBJ databases">
        <title>Genomics of Bifidobacteria.</title>
        <authorList>
            <person name="Ventura M."/>
            <person name="Milani C."/>
            <person name="Lugli G.A."/>
        </authorList>
    </citation>
    <scope>NUCLEOTIDE SEQUENCE [LARGE SCALE GENOMIC DNA]</scope>
    <source>
        <strain evidence="8 9">DSM 22766</strain>
    </source>
</reference>
<dbReference type="SMART" id="SM00354">
    <property type="entry name" value="HTH_LACI"/>
    <property type="match status" value="1"/>
</dbReference>
<keyword evidence="1" id="KW-0678">Repressor</keyword>
<dbReference type="SUPFAM" id="SSF47413">
    <property type="entry name" value="lambda repressor-like DNA-binding domains"/>
    <property type="match status" value="1"/>
</dbReference>
<keyword evidence="2" id="KW-0805">Transcription regulation</keyword>
<dbReference type="SUPFAM" id="SSF53822">
    <property type="entry name" value="Periplasmic binding protein-like I"/>
    <property type="match status" value="1"/>
</dbReference>
<dbReference type="InterPro" id="IPR000843">
    <property type="entry name" value="HTH_LacI"/>
</dbReference>
<dbReference type="OrthoDB" id="37081at2"/>
<dbReference type="PATRIC" id="fig|1437605.7.peg.1149"/>
<dbReference type="AlphaFoldDB" id="A0A086Z2J6"/>
<dbReference type="Proteomes" id="UP000029015">
    <property type="component" value="Unassembled WGS sequence"/>
</dbReference>
<name>A0A086Z2J6_9BIFI</name>
<evidence type="ECO:0000256" key="4">
    <source>
        <dbReference type="ARBA" id="ARBA00023163"/>
    </source>
</evidence>
<sequence length="394" mass="42289">MVGMRDVARKAGVSTSTVSLVVNGNGYVSQAMADRVQAAMDQLDYVPNELARNLSRNRTNLVGVIVPTIRHPFFATLTASLQRALYEQGLRTALCSTADVDQDVSQYVDMLRRRAMDGIIMGAHTVYPADYWSSIDRPIVAFDRYLGSSIPSVGSDHSQGGQLAAALFIKTGARRVVEIGGPRIHYQTAAGVDSVPLGSVTIAGQSTFPPVRYHLAFERSLRAAGVRYDYIEIESVARMEEFRNAAYLAFERCPDLDAIVAPDLAAAFCAQEAIRRGRPIPGDLQIVAYDGTYVSDLAGVKLTSVLQDFDGVASALARRLVQLIPGRDGQVPLPQGGSPRAAGARSRTKHAARSARVGSGAPGGLSAQSELVPMTLKPGESTRWKGSIQSLLSR</sequence>
<dbReference type="Gene3D" id="3.40.50.2300">
    <property type="match status" value="2"/>
</dbReference>
<proteinExistence type="predicted"/>